<feature type="transmembrane region" description="Helical" evidence="2">
    <location>
        <begin position="174"/>
        <end position="192"/>
    </location>
</feature>
<evidence type="ECO:0000313" key="4">
    <source>
        <dbReference type="Proteomes" id="UP001205740"/>
    </source>
</evidence>
<proteinExistence type="predicted"/>
<name>A0ABT1GYD7_9NOCA</name>
<accession>A0ABT1GYD7</accession>
<organism evidence="3 4">
    <name type="scientific">Williamsia serinedens</name>
    <dbReference type="NCBI Taxonomy" id="391736"/>
    <lineage>
        <taxon>Bacteria</taxon>
        <taxon>Bacillati</taxon>
        <taxon>Actinomycetota</taxon>
        <taxon>Actinomycetes</taxon>
        <taxon>Mycobacteriales</taxon>
        <taxon>Nocardiaceae</taxon>
        <taxon>Williamsia</taxon>
    </lineage>
</organism>
<feature type="transmembrane region" description="Helical" evidence="2">
    <location>
        <begin position="21"/>
        <end position="41"/>
    </location>
</feature>
<keyword evidence="4" id="KW-1185">Reference proteome</keyword>
<dbReference type="Proteomes" id="UP001205740">
    <property type="component" value="Unassembled WGS sequence"/>
</dbReference>
<feature type="transmembrane region" description="Helical" evidence="2">
    <location>
        <begin position="356"/>
        <end position="374"/>
    </location>
</feature>
<sequence>MSTVSVADRRRLRRHALRGETTVLMLVLLLFTLAFMTLGFLGKLDCGGPPYDMSGRSAHWPVGKHELLMPCYSDLQFLWIGRDINNHVFPFIHGGIRPDGVLYGGAVEYPVLSGVLMYLGAIGAHTDTQFFVHSAILLAPFGILVTVLLGLLVRWWALLWAATPPLILYAFHNWELPVVATAVGAVALMVYGESVSDRTGRPRIPLRVSGSLAAVILAVGFCLKLYPGLFVLPLAIYVATRGLRRVDLMSVSAVRRGIDVVGAAWVLGAAIVTVVAIQLPFMIAGFDGWKASLTFQGRRKAEVDTNSIWYWGLRHLTGGMTPTYNSIVGVASPTLILLSFAVVIALGVRAWRSGRVFPWIGVSAAMLAGFMLFHKVHSPQYTLWILPFFVLLRVRWQLIAIYLVGDLALDLTIFRLFGIYTSGQPMKWWVMTGVNIGVWSHALVLAILLVAFVRAPARWERATGDDGAPPRDYPTAVATASSGAGDDGFRGGRTASAAPSSTPPAGSS</sequence>
<evidence type="ECO:0000313" key="3">
    <source>
        <dbReference type="EMBL" id="MCP2160004.1"/>
    </source>
</evidence>
<feature type="transmembrane region" description="Helical" evidence="2">
    <location>
        <begin position="429"/>
        <end position="453"/>
    </location>
</feature>
<feature type="transmembrane region" description="Helical" evidence="2">
    <location>
        <begin position="394"/>
        <end position="417"/>
    </location>
</feature>
<feature type="transmembrane region" description="Helical" evidence="2">
    <location>
        <begin position="260"/>
        <end position="283"/>
    </location>
</feature>
<keyword evidence="2" id="KW-1133">Transmembrane helix</keyword>
<comment type="caution">
    <text evidence="3">The sequence shown here is derived from an EMBL/GenBank/DDBJ whole genome shotgun (WGS) entry which is preliminary data.</text>
</comment>
<protein>
    <submittedName>
        <fullName evidence="3">Membrane protein</fullName>
    </submittedName>
</protein>
<feature type="transmembrane region" description="Helical" evidence="2">
    <location>
        <begin position="327"/>
        <end position="349"/>
    </location>
</feature>
<dbReference type="RefSeq" id="WP_253653590.1">
    <property type="nucleotide sequence ID" value="NZ_BAAAOE010000001.1"/>
</dbReference>
<feature type="transmembrane region" description="Helical" evidence="2">
    <location>
        <begin position="212"/>
        <end position="239"/>
    </location>
</feature>
<feature type="region of interest" description="Disordered" evidence="1">
    <location>
        <begin position="463"/>
        <end position="508"/>
    </location>
</feature>
<reference evidence="3 4" key="1">
    <citation type="submission" date="2022-06" db="EMBL/GenBank/DDBJ databases">
        <title>Genomic Encyclopedia of Archaeal and Bacterial Type Strains, Phase II (KMG-II): from individual species to whole genera.</title>
        <authorList>
            <person name="Goeker M."/>
        </authorList>
    </citation>
    <scope>NUCLEOTIDE SEQUENCE [LARGE SCALE GENOMIC DNA]</scope>
    <source>
        <strain evidence="3 4">DSM 45037</strain>
    </source>
</reference>
<keyword evidence="2" id="KW-0472">Membrane</keyword>
<evidence type="ECO:0000256" key="1">
    <source>
        <dbReference type="SAM" id="MobiDB-lite"/>
    </source>
</evidence>
<dbReference type="EMBL" id="JAMTCG010000002">
    <property type="protein sequence ID" value="MCP2160004.1"/>
    <property type="molecule type" value="Genomic_DNA"/>
</dbReference>
<gene>
    <name evidence="3" type="ORF">LX12_001183</name>
</gene>
<evidence type="ECO:0000256" key="2">
    <source>
        <dbReference type="SAM" id="Phobius"/>
    </source>
</evidence>
<feature type="transmembrane region" description="Helical" evidence="2">
    <location>
        <begin position="135"/>
        <end position="162"/>
    </location>
</feature>
<keyword evidence="2" id="KW-0812">Transmembrane</keyword>
<feature type="compositionally biased region" description="Low complexity" evidence="1">
    <location>
        <begin position="492"/>
        <end position="508"/>
    </location>
</feature>